<dbReference type="Proteomes" id="UP000563906">
    <property type="component" value="Unassembled WGS sequence"/>
</dbReference>
<evidence type="ECO:0000313" key="2">
    <source>
        <dbReference type="Proteomes" id="UP000563906"/>
    </source>
</evidence>
<dbReference type="RefSeq" id="WP_182124515.1">
    <property type="nucleotide sequence ID" value="NZ_JACGLS010000002.1"/>
</dbReference>
<evidence type="ECO:0000313" key="1">
    <source>
        <dbReference type="EMBL" id="MBA6156007.1"/>
    </source>
</evidence>
<accession>A0A839AND5</accession>
<comment type="caution">
    <text evidence="1">The sequence shown here is derived from an EMBL/GenBank/DDBJ whole genome shotgun (WGS) entry which is preliminary data.</text>
</comment>
<proteinExistence type="predicted"/>
<dbReference type="EMBL" id="JACGLS010000002">
    <property type="protein sequence ID" value="MBA6156007.1"/>
    <property type="molecule type" value="Genomic_DNA"/>
</dbReference>
<name>A0A839AND5_9FLAO</name>
<dbReference type="AlphaFoldDB" id="A0A839AND5"/>
<organism evidence="1 2">
    <name type="scientific">Tenacibaculum pelagium</name>
    <dbReference type="NCBI Taxonomy" id="2759527"/>
    <lineage>
        <taxon>Bacteria</taxon>
        <taxon>Pseudomonadati</taxon>
        <taxon>Bacteroidota</taxon>
        <taxon>Flavobacteriia</taxon>
        <taxon>Flavobacteriales</taxon>
        <taxon>Flavobacteriaceae</taxon>
        <taxon>Tenacibaculum</taxon>
    </lineage>
</organism>
<sequence length="111" mass="12931">MLPSFENSSDLLDNALKVDLYTQLIKQLNKDFSLANFDIKINEKSTPSALIIELQKVIESIVLDNPNSFNHLLYIIDVPEKDIINSDIEKVTFLILKRTWKKVWFRNNYSS</sequence>
<protein>
    <submittedName>
        <fullName evidence="1">Uncharacterized protein</fullName>
    </submittedName>
</protein>
<gene>
    <name evidence="1" type="ORF">H3Z83_05675</name>
</gene>
<keyword evidence="2" id="KW-1185">Reference proteome</keyword>
<reference evidence="1 2" key="1">
    <citation type="submission" date="2020-07" db="EMBL/GenBank/DDBJ databases">
        <title>Bacterium isolated from marine sediment.</title>
        <authorList>
            <person name="Shang D."/>
            <person name="Du Z.-J."/>
        </authorList>
    </citation>
    <scope>NUCLEOTIDE SEQUENCE [LARGE SCALE GENOMIC DNA]</scope>
    <source>
        <strain evidence="1 2">S7007</strain>
    </source>
</reference>